<dbReference type="EMBL" id="CP026118">
    <property type="protein sequence ID" value="QAS54505.1"/>
    <property type="molecule type" value="Genomic_DNA"/>
</dbReference>
<dbReference type="KEGG" id="hli:HLI_20930"/>
<proteinExistence type="predicted"/>
<protein>
    <recommendedName>
        <fullName evidence="1">AB hydrolase-1 domain-containing protein</fullName>
    </recommendedName>
</protein>
<dbReference type="AlphaFoldDB" id="A0A410MIM9"/>
<dbReference type="OrthoDB" id="9797695at2"/>
<dbReference type="PRINTS" id="PR00111">
    <property type="entry name" value="ABHYDROLASE"/>
</dbReference>
<reference evidence="2 3" key="1">
    <citation type="submission" date="2018-01" db="EMBL/GenBank/DDBJ databases">
        <title>The whole genome sequencing and assembly of Halobacillus litoralis ERB031 strain.</title>
        <authorList>
            <person name="Lee S.-J."/>
            <person name="Park M.-K."/>
            <person name="Kim J.-Y."/>
            <person name="Lee Y.-J."/>
            <person name="Yi H."/>
            <person name="Bahn Y.-S."/>
            <person name="Kim J.F."/>
            <person name="Lee D.-W."/>
        </authorList>
    </citation>
    <scope>NUCLEOTIDE SEQUENCE [LARGE SCALE GENOMIC DNA]</scope>
    <source>
        <strain evidence="2 3">ERB 031</strain>
    </source>
</reference>
<dbReference type="InterPro" id="IPR050266">
    <property type="entry name" value="AB_hydrolase_sf"/>
</dbReference>
<dbReference type="Proteomes" id="UP000287756">
    <property type="component" value="Chromosome"/>
</dbReference>
<dbReference type="SUPFAM" id="SSF53474">
    <property type="entry name" value="alpha/beta-Hydrolases"/>
    <property type="match status" value="1"/>
</dbReference>
<evidence type="ECO:0000259" key="1">
    <source>
        <dbReference type="Pfam" id="PF00561"/>
    </source>
</evidence>
<dbReference type="Pfam" id="PF00561">
    <property type="entry name" value="Abhydrolase_1"/>
    <property type="match status" value="1"/>
</dbReference>
<dbReference type="Gene3D" id="3.40.50.1820">
    <property type="entry name" value="alpha/beta hydrolase"/>
    <property type="match status" value="1"/>
</dbReference>
<dbReference type="PANTHER" id="PTHR43798:SF33">
    <property type="entry name" value="HYDROLASE, PUTATIVE (AFU_ORTHOLOGUE AFUA_2G14860)-RELATED"/>
    <property type="match status" value="1"/>
</dbReference>
<dbReference type="PANTHER" id="PTHR43798">
    <property type="entry name" value="MONOACYLGLYCEROL LIPASE"/>
    <property type="match status" value="1"/>
</dbReference>
<dbReference type="GO" id="GO:0047372">
    <property type="term" value="F:monoacylglycerol lipase activity"/>
    <property type="evidence" value="ECO:0007669"/>
    <property type="project" value="TreeGrafter"/>
</dbReference>
<name>A0A410MIM9_9BACI</name>
<sequence length="235" mass="26851">MLEYLREDYQLILVDMPGHGFSPRLEGSINEYTGWLHEIVIELRIDSCHIIGHSIGGDLALAYCRSYPEAVQTVVLLDGGYMRGNALPDYSLAEELEVTDKHIHTYVFSSWLDYESKLKEAGFSNKRIELSKDTMMLENGNVRLRVDHSTALSLVKAFYDEPSSDSLQELTRPVLLLRSTEPDMMNKIRRKECEHFSKYASLTVIDLHETGHDLYGESPYDVCQEIKAWVESGRA</sequence>
<dbReference type="InterPro" id="IPR029058">
    <property type="entry name" value="AB_hydrolase_fold"/>
</dbReference>
<dbReference type="GO" id="GO:0016020">
    <property type="term" value="C:membrane"/>
    <property type="evidence" value="ECO:0007669"/>
    <property type="project" value="TreeGrafter"/>
</dbReference>
<feature type="domain" description="AB hydrolase-1" evidence="1">
    <location>
        <begin position="2"/>
        <end position="92"/>
    </location>
</feature>
<dbReference type="InterPro" id="IPR000073">
    <property type="entry name" value="AB_hydrolase_1"/>
</dbReference>
<accession>A0A410MIM9</accession>
<organism evidence="2 3">
    <name type="scientific">Halobacillus litoralis</name>
    <dbReference type="NCBI Taxonomy" id="45668"/>
    <lineage>
        <taxon>Bacteria</taxon>
        <taxon>Bacillati</taxon>
        <taxon>Bacillota</taxon>
        <taxon>Bacilli</taxon>
        <taxon>Bacillales</taxon>
        <taxon>Bacillaceae</taxon>
        <taxon>Halobacillus</taxon>
    </lineage>
</organism>
<gene>
    <name evidence="2" type="ORF">HLI_20930</name>
</gene>
<evidence type="ECO:0000313" key="2">
    <source>
        <dbReference type="EMBL" id="QAS54505.1"/>
    </source>
</evidence>
<dbReference type="GO" id="GO:0046464">
    <property type="term" value="P:acylglycerol catabolic process"/>
    <property type="evidence" value="ECO:0007669"/>
    <property type="project" value="TreeGrafter"/>
</dbReference>
<evidence type="ECO:0000313" key="3">
    <source>
        <dbReference type="Proteomes" id="UP000287756"/>
    </source>
</evidence>